<organism evidence="2 3">
    <name type="scientific">Mangrovibacter phragmitis</name>
    <dbReference type="NCBI Taxonomy" id="1691903"/>
    <lineage>
        <taxon>Bacteria</taxon>
        <taxon>Pseudomonadati</taxon>
        <taxon>Pseudomonadota</taxon>
        <taxon>Gammaproteobacteria</taxon>
        <taxon>Enterobacterales</taxon>
        <taxon>Enterobacteriaceae</taxon>
        <taxon>Mangrovibacter</taxon>
    </lineage>
</organism>
<keyword evidence="1" id="KW-1133">Transmembrane helix</keyword>
<evidence type="ECO:0000313" key="3">
    <source>
        <dbReference type="Proteomes" id="UP000078225"/>
    </source>
</evidence>
<dbReference type="AlphaFoldDB" id="A0A1B7L5P6"/>
<dbReference type="Proteomes" id="UP000078225">
    <property type="component" value="Unassembled WGS sequence"/>
</dbReference>
<dbReference type="NCBIfam" id="TIGR03510">
    <property type="entry name" value="XapX"/>
    <property type="match status" value="1"/>
</dbReference>
<gene>
    <name evidence="2" type="ORF">A9B99_20165</name>
</gene>
<keyword evidence="3" id="KW-1185">Reference proteome</keyword>
<keyword evidence="1" id="KW-0812">Transmembrane</keyword>
<name>A0A1B7L5P6_9ENTR</name>
<dbReference type="EMBL" id="LYRP01000005">
    <property type="protein sequence ID" value="OAT77724.1"/>
    <property type="molecule type" value="Genomic_DNA"/>
</dbReference>
<protein>
    <submittedName>
        <fullName evidence="2">XapX domain-containing protein</fullName>
    </submittedName>
</protein>
<keyword evidence="1" id="KW-0472">Membrane</keyword>
<dbReference type="RefSeq" id="WP_051691267.1">
    <property type="nucleotide sequence ID" value="NZ_CP134782.1"/>
</dbReference>
<dbReference type="Pfam" id="PF07235">
    <property type="entry name" value="DUF1427"/>
    <property type="match status" value="1"/>
</dbReference>
<sequence length="80" mass="8356">MNPMMISLGAGVVVGLFYALLRVRSPAPPAVALVGLLGMIIGSQLIAQLQPHGQASSLFSHSKPYTVAYAPVSEHVGKEN</sequence>
<feature type="transmembrane region" description="Helical" evidence="1">
    <location>
        <begin position="30"/>
        <end position="49"/>
    </location>
</feature>
<feature type="transmembrane region" description="Helical" evidence="1">
    <location>
        <begin position="6"/>
        <end position="23"/>
    </location>
</feature>
<comment type="caution">
    <text evidence="2">The sequence shown here is derived from an EMBL/GenBank/DDBJ whole genome shotgun (WGS) entry which is preliminary data.</text>
</comment>
<dbReference type="InterPro" id="IPR020017">
    <property type="entry name" value="XapX_domain"/>
</dbReference>
<evidence type="ECO:0000313" key="2">
    <source>
        <dbReference type="EMBL" id="OAT77724.1"/>
    </source>
</evidence>
<evidence type="ECO:0000256" key="1">
    <source>
        <dbReference type="SAM" id="Phobius"/>
    </source>
</evidence>
<accession>A0A1B7L5P6</accession>
<reference evidence="3" key="1">
    <citation type="submission" date="2016-05" db="EMBL/GenBank/DDBJ databases">
        <authorList>
            <person name="Behera P."/>
            <person name="Vaishampayan P."/>
            <person name="Singh N."/>
            <person name="Raina V."/>
            <person name="Suar M."/>
            <person name="Pattnaik A."/>
            <person name="Rastogi G."/>
        </authorList>
    </citation>
    <scope>NUCLEOTIDE SEQUENCE [LARGE SCALE GENOMIC DNA]</scope>
    <source>
        <strain evidence="3">MP23</strain>
    </source>
</reference>
<proteinExistence type="predicted"/>
<dbReference type="OrthoDB" id="4302993at2"/>
<dbReference type="InterPro" id="IPR009872">
    <property type="entry name" value="DUF1427"/>
</dbReference>
<dbReference type="STRING" id="1691903.A9B99_20165"/>